<keyword evidence="3" id="KW-1185">Reference proteome</keyword>
<accession>A0AA39TNK1</accession>
<evidence type="ECO:0000259" key="1">
    <source>
        <dbReference type="Pfam" id="PF12697"/>
    </source>
</evidence>
<evidence type="ECO:0000313" key="3">
    <source>
        <dbReference type="Proteomes" id="UP001175228"/>
    </source>
</evidence>
<dbReference type="Proteomes" id="UP001175228">
    <property type="component" value="Unassembled WGS sequence"/>
</dbReference>
<feature type="domain" description="AB hydrolase-1" evidence="1">
    <location>
        <begin position="34"/>
        <end position="337"/>
    </location>
</feature>
<comment type="caution">
    <text evidence="2">The sequence shown here is derived from an EMBL/GenBank/DDBJ whole genome shotgun (WGS) entry which is preliminary data.</text>
</comment>
<sequence>MVVAPVDSTGGRLFFQDSGPVPDSTTYTTLVIYHGTALTGGVEFPKVLPLFPLHNIRAVVVNRRHYPGSARFQQAQLDDLRHGREGYLHVVAQDVANFLSWFIDNEHVTPRSRDNKSGGLAILGWSSGGPVILSLFGQPDVIPKRLYAKIEPYLRAAIIYDSPMMAYGYSSDPPPGVPVQKLAEALRTPEHFMKYVTGWFDHDLSSRSYAGLDYRWIGKDASIDHITPEELQKIVDPAAAFTADLGPASLPVVEPMLHRQADRALYDEDLARSVLPDVRFTTLVCTRSGWHMVLGALENEKRYTAAVASGKTIRPNRFIDVKNANHLLHWDDPETFCKVVAEALS</sequence>
<dbReference type="AlphaFoldDB" id="A0AA39TNK1"/>
<gene>
    <name evidence="2" type="ORF">EDD18DRAFT_1254098</name>
</gene>
<dbReference type="SUPFAM" id="SSF53474">
    <property type="entry name" value="alpha/beta-Hydrolases"/>
    <property type="match status" value="1"/>
</dbReference>
<dbReference type="InterPro" id="IPR000073">
    <property type="entry name" value="AB_hydrolase_1"/>
</dbReference>
<organism evidence="2 3">
    <name type="scientific">Armillaria luteobubalina</name>
    <dbReference type="NCBI Taxonomy" id="153913"/>
    <lineage>
        <taxon>Eukaryota</taxon>
        <taxon>Fungi</taxon>
        <taxon>Dikarya</taxon>
        <taxon>Basidiomycota</taxon>
        <taxon>Agaricomycotina</taxon>
        <taxon>Agaricomycetes</taxon>
        <taxon>Agaricomycetidae</taxon>
        <taxon>Agaricales</taxon>
        <taxon>Marasmiineae</taxon>
        <taxon>Physalacriaceae</taxon>
        <taxon>Armillaria</taxon>
    </lineage>
</organism>
<protein>
    <recommendedName>
        <fullName evidence="1">AB hydrolase-1 domain-containing protein</fullName>
    </recommendedName>
</protein>
<dbReference type="Gene3D" id="3.40.50.1820">
    <property type="entry name" value="alpha/beta hydrolase"/>
    <property type="match status" value="1"/>
</dbReference>
<evidence type="ECO:0000313" key="2">
    <source>
        <dbReference type="EMBL" id="KAK0495971.1"/>
    </source>
</evidence>
<dbReference type="EMBL" id="JAUEPU010000016">
    <property type="protein sequence ID" value="KAK0495971.1"/>
    <property type="molecule type" value="Genomic_DNA"/>
</dbReference>
<name>A0AA39TNK1_9AGAR</name>
<reference evidence="2" key="1">
    <citation type="submission" date="2023-06" db="EMBL/GenBank/DDBJ databases">
        <authorList>
            <consortium name="Lawrence Berkeley National Laboratory"/>
            <person name="Ahrendt S."/>
            <person name="Sahu N."/>
            <person name="Indic B."/>
            <person name="Wong-Bajracharya J."/>
            <person name="Merenyi Z."/>
            <person name="Ke H.-M."/>
            <person name="Monk M."/>
            <person name="Kocsube S."/>
            <person name="Drula E."/>
            <person name="Lipzen A."/>
            <person name="Balint B."/>
            <person name="Henrissat B."/>
            <person name="Andreopoulos B."/>
            <person name="Martin F.M."/>
            <person name="Harder C.B."/>
            <person name="Rigling D."/>
            <person name="Ford K.L."/>
            <person name="Foster G.D."/>
            <person name="Pangilinan J."/>
            <person name="Papanicolaou A."/>
            <person name="Barry K."/>
            <person name="LaButti K."/>
            <person name="Viragh M."/>
            <person name="Koriabine M."/>
            <person name="Yan M."/>
            <person name="Riley R."/>
            <person name="Champramary S."/>
            <person name="Plett K.L."/>
            <person name="Tsai I.J."/>
            <person name="Slot J."/>
            <person name="Sipos G."/>
            <person name="Plett J."/>
            <person name="Nagy L.G."/>
            <person name="Grigoriev I.V."/>
        </authorList>
    </citation>
    <scope>NUCLEOTIDE SEQUENCE</scope>
    <source>
        <strain evidence="2">HWK02</strain>
    </source>
</reference>
<proteinExistence type="predicted"/>
<dbReference type="InterPro" id="IPR029058">
    <property type="entry name" value="AB_hydrolase_fold"/>
</dbReference>
<dbReference type="Pfam" id="PF12697">
    <property type="entry name" value="Abhydrolase_6"/>
    <property type="match status" value="1"/>
</dbReference>